<keyword evidence="2" id="KW-1003">Cell membrane</keyword>
<comment type="similarity">
    <text evidence="7">Belongs to the glycosyltransferase 87 family.</text>
</comment>
<evidence type="ECO:0000313" key="10">
    <source>
        <dbReference type="Proteomes" id="UP000746584"/>
    </source>
</evidence>
<keyword evidence="3" id="KW-0808">Transferase</keyword>
<feature type="transmembrane region" description="Helical" evidence="8">
    <location>
        <begin position="442"/>
        <end position="460"/>
    </location>
</feature>
<protein>
    <recommendedName>
        <fullName evidence="11">DUF2029 domain-containing protein</fullName>
    </recommendedName>
</protein>
<evidence type="ECO:0000256" key="5">
    <source>
        <dbReference type="ARBA" id="ARBA00022989"/>
    </source>
</evidence>
<evidence type="ECO:0000256" key="6">
    <source>
        <dbReference type="ARBA" id="ARBA00023136"/>
    </source>
</evidence>
<feature type="transmembrane region" description="Helical" evidence="8">
    <location>
        <begin position="20"/>
        <end position="41"/>
    </location>
</feature>
<feature type="transmembrane region" description="Helical" evidence="8">
    <location>
        <begin position="53"/>
        <end position="73"/>
    </location>
</feature>
<evidence type="ECO:0008006" key="11">
    <source>
        <dbReference type="Google" id="ProtNLM"/>
    </source>
</evidence>
<dbReference type="Proteomes" id="UP000746584">
    <property type="component" value="Unassembled WGS sequence"/>
</dbReference>
<dbReference type="Pfam" id="PF09594">
    <property type="entry name" value="GT87"/>
    <property type="match status" value="1"/>
</dbReference>
<proteinExistence type="inferred from homology"/>
<feature type="transmembrane region" description="Helical" evidence="8">
    <location>
        <begin position="204"/>
        <end position="223"/>
    </location>
</feature>
<gene>
    <name evidence="9" type="ORF">JOE58_001785</name>
</gene>
<feature type="transmembrane region" description="Helical" evidence="8">
    <location>
        <begin position="230"/>
        <end position="248"/>
    </location>
</feature>
<evidence type="ECO:0000256" key="7">
    <source>
        <dbReference type="ARBA" id="ARBA00024033"/>
    </source>
</evidence>
<reference evidence="9 10" key="1">
    <citation type="submission" date="2021-01" db="EMBL/GenBank/DDBJ databases">
        <title>Sequencing the genomes of 1000 actinobacteria strains.</title>
        <authorList>
            <person name="Klenk H.-P."/>
        </authorList>
    </citation>
    <scope>NUCLEOTIDE SEQUENCE [LARGE SCALE GENOMIC DNA]</scope>
    <source>
        <strain evidence="9 10">DSM 20542</strain>
    </source>
</reference>
<feature type="transmembrane region" description="Helical" evidence="8">
    <location>
        <begin position="302"/>
        <end position="322"/>
    </location>
</feature>
<comment type="caution">
    <text evidence="9">The sequence shown here is derived from an EMBL/GenBank/DDBJ whole genome shotgun (WGS) entry which is preliminary data.</text>
</comment>
<dbReference type="EMBL" id="JAFBCG010000001">
    <property type="protein sequence ID" value="MBM7802534.1"/>
    <property type="molecule type" value="Genomic_DNA"/>
</dbReference>
<evidence type="ECO:0000256" key="1">
    <source>
        <dbReference type="ARBA" id="ARBA00004651"/>
    </source>
</evidence>
<feature type="transmembrane region" description="Helical" evidence="8">
    <location>
        <begin position="80"/>
        <end position="99"/>
    </location>
</feature>
<keyword evidence="6 8" id="KW-0472">Membrane</keyword>
<feature type="transmembrane region" description="Helical" evidence="8">
    <location>
        <begin position="347"/>
        <end position="375"/>
    </location>
</feature>
<organism evidence="9 10">
    <name type="scientific">Curtobacterium luteum</name>
    <dbReference type="NCBI Taxonomy" id="33881"/>
    <lineage>
        <taxon>Bacteria</taxon>
        <taxon>Bacillati</taxon>
        <taxon>Actinomycetota</taxon>
        <taxon>Actinomycetes</taxon>
        <taxon>Micrococcales</taxon>
        <taxon>Microbacteriaceae</taxon>
        <taxon>Curtobacterium</taxon>
    </lineage>
</organism>
<evidence type="ECO:0000313" key="9">
    <source>
        <dbReference type="EMBL" id="MBM7802534.1"/>
    </source>
</evidence>
<accession>A0ABS2RXE2</accession>
<evidence type="ECO:0000256" key="4">
    <source>
        <dbReference type="ARBA" id="ARBA00022692"/>
    </source>
</evidence>
<keyword evidence="4 8" id="KW-0812">Transmembrane</keyword>
<comment type="subcellular location">
    <subcellularLocation>
        <location evidence="1">Cell membrane</location>
        <topology evidence="1">Multi-pass membrane protein</topology>
    </subcellularLocation>
</comment>
<evidence type="ECO:0000256" key="8">
    <source>
        <dbReference type="SAM" id="Phobius"/>
    </source>
</evidence>
<keyword evidence="5 8" id="KW-1133">Transmembrane helix</keyword>
<dbReference type="RefSeq" id="WP_175328060.1">
    <property type="nucleotide sequence ID" value="NZ_BMOI01000012.1"/>
</dbReference>
<dbReference type="InterPro" id="IPR018584">
    <property type="entry name" value="GT87"/>
</dbReference>
<evidence type="ECO:0000256" key="3">
    <source>
        <dbReference type="ARBA" id="ARBA00022679"/>
    </source>
</evidence>
<evidence type="ECO:0000256" key="2">
    <source>
        <dbReference type="ARBA" id="ARBA00022475"/>
    </source>
</evidence>
<keyword evidence="10" id="KW-1185">Reference proteome</keyword>
<feature type="transmembrane region" description="Helical" evidence="8">
    <location>
        <begin position="254"/>
        <end position="270"/>
    </location>
</feature>
<name>A0ABS2RXE2_9MICO</name>
<sequence>MSDRTRPGRPPQRTSAPTVLVPTVLAVVGVLALAGVIAYGVTHLGFLRAGHRSPFVAWTLIAWTVFAGAVLALRFVPRRWTTWLVVGGGLVVGLAALAGQPNTSTDSARYAWDGIVQHAGISPYAHTPDSAALAGLRPDWLFPDKVDGTCKPLLPRYHGLGDGADGHCVAINRSDVVTIYPPMAQLWFGLVRAFVPATAQYMPFQIAGLLLSLGVTVGLVAVLRRTGRPVWWAALWAWSPLVAAEAVTNSHVDALGAALATAGAVLVVFGRPVWGGVLLGAATASKLIPALVYPPLLGRRRHWWAIPVGIAVFALLYVPYVLSTGPKVLGYLPGYLSEEGYEDGSRFALVSLVFPGDAGTVVVGLLVLLAAFVAWRLADPANPWSGEVLLIGVTFLAVTPRYPWYALLLIPFVALSGRWEWLSIGLAIALRGVWPSTAAYRWWLAAAVLVVVVGTLARTSRSDWARWRDRLLFRDVRAPHPPAAATGARSAEDVR</sequence>